<evidence type="ECO:0000256" key="8">
    <source>
        <dbReference type="SAM" id="Phobius"/>
    </source>
</evidence>
<evidence type="ECO:0000256" key="1">
    <source>
        <dbReference type="ARBA" id="ARBA00004236"/>
    </source>
</evidence>
<comment type="subcellular location">
    <subcellularLocation>
        <location evidence="1">Cell membrane</location>
    </subcellularLocation>
    <subcellularLocation>
        <location evidence="2">Cytoplasm</location>
    </subcellularLocation>
</comment>
<sequence length="519" mass="55157">MTSRHRNKNNSSEKTTSSSQDDVAKKSPKPSSNGVNSTPSQVSGSGTGTSVKLIAALCYIALVAAAGFAAIYLQQVLKEVHQISTRNEETVRKNAEVARKVENVLQQVDNVRGSVDGLESALGTMRAEQEAGSRAVRKGEAETRRVEEALQSLQNELLVDLSEGIKEVKEARERDFSSLEKTVEERLAELSASIAASVTEFTEAQGETQSQLADLKARLDDMEDPALIRQELSAIVDTVAGLSSTKQAADESAYSLREQITTVGAELQTRNQEIASMSQEVEAVRLLVQETAGSLRQQVLGAEAGIQGLTDQGQNLQSGLELATEALHSLEKELRGESARAEQRSDGLEVRLKVAEDGGDSLVASLTGLTSNVEALLAKYDSHESTLAAQGTAAEKARATLQGELEELKGSLGELQSNVIELSGAQTKLASRDSSLGQQIEGLEQKLEALGEASKSTSHPPPELEKLKNTVDGLVGNAAKLESHEKAIEALQGSLQKTISSLEALAKAPAEGQEGVRGV</sequence>
<evidence type="ECO:0000313" key="9">
    <source>
        <dbReference type="EMBL" id="KAK6314645.1"/>
    </source>
</evidence>
<evidence type="ECO:0000313" key="10">
    <source>
        <dbReference type="Proteomes" id="UP001356427"/>
    </source>
</evidence>
<evidence type="ECO:0000256" key="5">
    <source>
        <dbReference type="ARBA" id="ARBA00022553"/>
    </source>
</evidence>
<accession>A0AAN8QSI6</accession>
<keyword evidence="8" id="KW-1133">Transmembrane helix</keyword>
<protein>
    <recommendedName>
        <fullName evidence="11">Cytoskeleton-associated protein 4</fullName>
    </recommendedName>
</protein>
<dbReference type="PANTHER" id="PTHR45161:SF1">
    <property type="entry name" value="CYTOSKELETON-ASSOCIATED PROTEIN 4"/>
    <property type="match status" value="1"/>
</dbReference>
<dbReference type="EMBL" id="JAGTTL010000012">
    <property type="protein sequence ID" value="KAK6314645.1"/>
    <property type="molecule type" value="Genomic_DNA"/>
</dbReference>
<feature type="transmembrane region" description="Helical" evidence="8">
    <location>
        <begin position="53"/>
        <end position="73"/>
    </location>
</feature>
<dbReference type="GO" id="GO:0005737">
    <property type="term" value="C:cytoplasm"/>
    <property type="evidence" value="ECO:0007669"/>
    <property type="project" value="UniProtKB-SubCell"/>
</dbReference>
<dbReference type="AlphaFoldDB" id="A0AAN8QSI6"/>
<keyword evidence="6 8" id="KW-0472">Membrane</keyword>
<gene>
    <name evidence="9" type="ORF">J4Q44_G00141740</name>
</gene>
<reference evidence="9 10" key="1">
    <citation type="submission" date="2021-04" db="EMBL/GenBank/DDBJ databases">
        <authorList>
            <person name="De Guttry C."/>
            <person name="Zahm M."/>
            <person name="Klopp C."/>
            <person name="Cabau C."/>
            <person name="Louis A."/>
            <person name="Berthelot C."/>
            <person name="Parey E."/>
            <person name="Roest Crollius H."/>
            <person name="Montfort J."/>
            <person name="Robinson-Rechavi M."/>
            <person name="Bucao C."/>
            <person name="Bouchez O."/>
            <person name="Gislard M."/>
            <person name="Lluch J."/>
            <person name="Milhes M."/>
            <person name="Lampietro C."/>
            <person name="Lopez Roques C."/>
            <person name="Donnadieu C."/>
            <person name="Braasch I."/>
            <person name="Desvignes T."/>
            <person name="Postlethwait J."/>
            <person name="Bobe J."/>
            <person name="Wedekind C."/>
            <person name="Guiguen Y."/>
        </authorList>
    </citation>
    <scope>NUCLEOTIDE SEQUENCE [LARGE SCALE GENOMIC DNA]</scope>
    <source>
        <strain evidence="9">Cs_M1</strain>
        <tissue evidence="9">Blood</tissue>
    </source>
</reference>
<evidence type="ECO:0000256" key="2">
    <source>
        <dbReference type="ARBA" id="ARBA00004496"/>
    </source>
</evidence>
<keyword evidence="10" id="KW-1185">Reference proteome</keyword>
<name>A0AAN8QSI6_9TELE</name>
<dbReference type="PANTHER" id="PTHR45161">
    <property type="entry name" value="CYTOSKELETON-ASSOCIATED PROTEIN 4"/>
    <property type="match status" value="1"/>
</dbReference>
<dbReference type="Gene3D" id="1.10.287.1490">
    <property type="match status" value="1"/>
</dbReference>
<evidence type="ECO:0000256" key="6">
    <source>
        <dbReference type="ARBA" id="ARBA00023136"/>
    </source>
</evidence>
<keyword evidence="4" id="KW-0963">Cytoplasm</keyword>
<dbReference type="SUPFAM" id="SSF57997">
    <property type="entry name" value="Tropomyosin"/>
    <property type="match status" value="1"/>
</dbReference>
<evidence type="ECO:0000256" key="3">
    <source>
        <dbReference type="ARBA" id="ARBA00022475"/>
    </source>
</evidence>
<dbReference type="Proteomes" id="UP001356427">
    <property type="component" value="Unassembled WGS sequence"/>
</dbReference>
<evidence type="ECO:0000256" key="7">
    <source>
        <dbReference type="SAM" id="MobiDB-lite"/>
    </source>
</evidence>
<keyword evidence="5" id="KW-0597">Phosphoprotein</keyword>
<evidence type="ECO:0008006" key="11">
    <source>
        <dbReference type="Google" id="ProtNLM"/>
    </source>
</evidence>
<evidence type="ECO:0000256" key="4">
    <source>
        <dbReference type="ARBA" id="ARBA00022490"/>
    </source>
</evidence>
<keyword evidence="8" id="KW-0812">Transmembrane</keyword>
<feature type="compositionally biased region" description="Low complexity" evidence="7">
    <location>
        <begin position="9"/>
        <end position="19"/>
    </location>
</feature>
<feature type="compositionally biased region" description="Low complexity" evidence="7">
    <location>
        <begin position="37"/>
        <end position="46"/>
    </location>
</feature>
<feature type="region of interest" description="Disordered" evidence="7">
    <location>
        <begin position="1"/>
        <end position="46"/>
    </location>
</feature>
<proteinExistence type="predicted"/>
<organism evidence="9 10">
    <name type="scientific">Coregonus suidteri</name>
    <dbReference type="NCBI Taxonomy" id="861788"/>
    <lineage>
        <taxon>Eukaryota</taxon>
        <taxon>Metazoa</taxon>
        <taxon>Chordata</taxon>
        <taxon>Craniata</taxon>
        <taxon>Vertebrata</taxon>
        <taxon>Euteleostomi</taxon>
        <taxon>Actinopterygii</taxon>
        <taxon>Neopterygii</taxon>
        <taxon>Teleostei</taxon>
        <taxon>Protacanthopterygii</taxon>
        <taxon>Salmoniformes</taxon>
        <taxon>Salmonidae</taxon>
        <taxon>Coregoninae</taxon>
        <taxon>Coregonus</taxon>
    </lineage>
</organism>
<dbReference type="GO" id="GO:0005886">
    <property type="term" value="C:plasma membrane"/>
    <property type="evidence" value="ECO:0007669"/>
    <property type="project" value="UniProtKB-SubCell"/>
</dbReference>
<keyword evidence="3" id="KW-1003">Cell membrane</keyword>
<comment type="caution">
    <text evidence="9">The sequence shown here is derived from an EMBL/GenBank/DDBJ whole genome shotgun (WGS) entry which is preliminary data.</text>
</comment>